<reference evidence="8" key="2">
    <citation type="submission" date="2023-01" db="EMBL/GenBank/DDBJ databases">
        <authorList>
            <person name="Sun Q."/>
            <person name="Evtushenko L."/>
        </authorList>
    </citation>
    <scope>NUCLEOTIDE SEQUENCE</scope>
    <source>
        <strain evidence="8">VKM Ac-1401</strain>
    </source>
</reference>
<evidence type="ECO:0000313" key="8">
    <source>
        <dbReference type="EMBL" id="GLJ74985.1"/>
    </source>
</evidence>
<feature type="transmembrane region" description="Helical" evidence="6">
    <location>
        <begin position="109"/>
        <end position="128"/>
    </location>
</feature>
<dbReference type="Proteomes" id="UP001142372">
    <property type="component" value="Unassembled WGS sequence"/>
</dbReference>
<evidence type="ECO:0000256" key="1">
    <source>
        <dbReference type="ARBA" id="ARBA00004141"/>
    </source>
</evidence>
<comment type="subcellular location">
    <subcellularLocation>
        <location evidence="1">Membrane</location>
        <topology evidence="1">Multi-pass membrane protein</topology>
    </subcellularLocation>
</comment>
<feature type="domain" description="Integral membrane bound transporter" evidence="7">
    <location>
        <begin position="227"/>
        <end position="352"/>
    </location>
</feature>
<dbReference type="AlphaFoldDB" id="A0A9W6LYM2"/>
<feature type="transmembrane region" description="Helical" evidence="6">
    <location>
        <begin position="135"/>
        <end position="153"/>
    </location>
</feature>
<keyword evidence="9" id="KW-1185">Reference proteome</keyword>
<evidence type="ECO:0000256" key="4">
    <source>
        <dbReference type="ARBA" id="ARBA00023136"/>
    </source>
</evidence>
<feature type="transmembrane region" description="Helical" evidence="6">
    <location>
        <begin position="312"/>
        <end position="334"/>
    </location>
</feature>
<evidence type="ECO:0000256" key="6">
    <source>
        <dbReference type="SAM" id="Phobius"/>
    </source>
</evidence>
<evidence type="ECO:0000259" key="7">
    <source>
        <dbReference type="Pfam" id="PF13515"/>
    </source>
</evidence>
<name>A0A9W6LYM2_9MICO</name>
<accession>A0A9W6LYM2</accession>
<evidence type="ECO:0000256" key="2">
    <source>
        <dbReference type="ARBA" id="ARBA00022692"/>
    </source>
</evidence>
<feature type="transmembrane region" description="Helical" evidence="6">
    <location>
        <begin position="38"/>
        <end position="71"/>
    </location>
</feature>
<evidence type="ECO:0000256" key="5">
    <source>
        <dbReference type="SAM" id="MobiDB-lite"/>
    </source>
</evidence>
<feature type="transmembrane region" description="Helical" evidence="6">
    <location>
        <begin position="340"/>
        <end position="360"/>
    </location>
</feature>
<evidence type="ECO:0000313" key="9">
    <source>
        <dbReference type="Proteomes" id="UP001142372"/>
    </source>
</evidence>
<feature type="transmembrane region" description="Helical" evidence="6">
    <location>
        <begin position="159"/>
        <end position="179"/>
    </location>
</feature>
<proteinExistence type="predicted"/>
<gene>
    <name evidence="8" type="ORF">GCM10017584_05580</name>
</gene>
<evidence type="ECO:0000256" key="3">
    <source>
        <dbReference type="ARBA" id="ARBA00022989"/>
    </source>
</evidence>
<protein>
    <submittedName>
        <fullName evidence="8">FUSC family protein</fullName>
    </submittedName>
</protein>
<sequence>MASAPDGGTGAESHGGRARPTERRSVPSGLSVEVGLRAALAVGVPLLVLLAVGRLDLTAYATFGAFTALYGRNEPYRLRIRSVSVGAVALLVSITLGILVAALGEPLWLLAPLLLVIVAGGTLLAATFQLIPAQPLFFVFALLVCAAVPTPAADIVPRVLLAASVAVFSWLLTMSGWLLRRARGLDRGVFGELFFKELRRAPSVDRGAVRDLRVWLTIAQNLLGVLIAGGIALLFGLGHAYWAIVSLVAVIPPARSAHSISRSVHRIVGTVVGVGVTVLLLFWSPPPLFVIAVIVVCQVFAEILVGRHYGSALVFITPMALSVSHLVSPVPLSVLAVDRVLETVLGAGVGIVLVLAARWVERRFVESSGRRGAPAAG</sequence>
<dbReference type="GO" id="GO:0016020">
    <property type="term" value="C:membrane"/>
    <property type="evidence" value="ECO:0007669"/>
    <property type="project" value="UniProtKB-SubCell"/>
</dbReference>
<dbReference type="InterPro" id="IPR049453">
    <property type="entry name" value="Memb_transporter_dom"/>
</dbReference>
<feature type="transmembrane region" description="Helical" evidence="6">
    <location>
        <begin position="83"/>
        <end position="103"/>
    </location>
</feature>
<organism evidence="8 9">
    <name type="scientific">Leifsonia poae</name>
    <dbReference type="NCBI Taxonomy" id="110933"/>
    <lineage>
        <taxon>Bacteria</taxon>
        <taxon>Bacillati</taxon>
        <taxon>Actinomycetota</taxon>
        <taxon>Actinomycetes</taxon>
        <taxon>Micrococcales</taxon>
        <taxon>Microbacteriaceae</taxon>
        <taxon>Leifsonia</taxon>
    </lineage>
</organism>
<comment type="caution">
    <text evidence="8">The sequence shown here is derived from an EMBL/GenBank/DDBJ whole genome shotgun (WGS) entry which is preliminary data.</text>
</comment>
<dbReference type="Pfam" id="PF13515">
    <property type="entry name" value="FUSC_2"/>
    <property type="match status" value="1"/>
</dbReference>
<feature type="region of interest" description="Disordered" evidence="5">
    <location>
        <begin position="1"/>
        <end position="26"/>
    </location>
</feature>
<keyword evidence="3 6" id="KW-1133">Transmembrane helix</keyword>
<feature type="transmembrane region" description="Helical" evidence="6">
    <location>
        <begin position="214"/>
        <end position="234"/>
    </location>
</feature>
<keyword evidence="4 6" id="KW-0472">Membrane</keyword>
<keyword evidence="2 6" id="KW-0812">Transmembrane</keyword>
<dbReference type="EMBL" id="BSEN01000001">
    <property type="protein sequence ID" value="GLJ74985.1"/>
    <property type="molecule type" value="Genomic_DNA"/>
</dbReference>
<reference evidence="8" key="1">
    <citation type="journal article" date="2014" name="Int. J. Syst. Evol. Microbiol.">
        <title>Complete genome sequence of Corynebacterium casei LMG S-19264T (=DSM 44701T), isolated from a smear-ripened cheese.</title>
        <authorList>
            <consortium name="US DOE Joint Genome Institute (JGI-PGF)"/>
            <person name="Walter F."/>
            <person name="Albersmeier A."/>
            <person name="Kalinowski J."/>
            <person name="Ruckert C."/>
        </authorList>
    </citation>
    <scope>NUCLEOTIDE SEQUENCE</scope>
    <source>
        <strain evidence="8">VKM Ac-1401</strain>
    </source>
</reference>